<dbReference type="RefSeq" id="WP_068664683.1">
    <property type="nucleotide sequence ID" value="NZ_CP015520.1"/>
</dbReference>
<sequence>MKGPIEFKLSGDRVFSEREKAINQLHNKRYFGEVINGKLFLSLIEAAYLMERGKIKVLDGDKELSFEELFELGRKKDDQFDIKYLVYKDLRDRGYVVKSALKFGSHFRVYRRGMDEHSQWLIWVVPENLRFSPNDITARVRVAHGVRKNMVMAIVDEDNDVVYYKIEWVKF</sequence>
<evidence type="ECO:0000256" key="2">
    <source>
        <dbReference type="ARBA" id="ARBA00023239"/>
    </source>
</evidence>
<comment type="similarity">
    <text evidence="4">Belongs to the tRNA-intron endonuclease family. Archaeal short subfamily.</text>
</comment>
<dbReference type="NCBIfam" id="TIGR00324">
    <property type="entry name" value="endA"/>
    <property type="match status" value="1"/>
</dbReference>
<dbReference type="InterPro" id="IPR006677">
    <property type="entry name" value="tRNA_intron_Endonuc_cat-like"/>
</dbReference>
<dbReference type="HAMAP" id="MF_01833">
    <property type="entry name" value="EndA_short"/>
    <property type="match status" value="1"/>
</dbReference>
<dbReference type="InterPro" id="IPR006676">
    <property type="entry name" value="tRNA_splic"/>
</dbReference>
<evidence type="ECO:0000256" key="3">
    <source>
        <dbReference type="ARBA" id="ARBA00024798"/>
    </source>
</evidence>
<dbReference type="FunFam" id="3.40.1350.10:FF:000006">
    <property type="entry name" value="tRNA-splicing endonuclease"/>
    <property type="match status" value="1"/>
</dbReference>
<dbReference type="GO" id="GO:0005737">
    <property type="term" value="C:cytoplasm"/>
    <property type="evidence" value="ECO:0007669"/>
    <property type="project" value="TreeGrafter"/>
</dbReference>
<name>A0A172WFM8_9EURY</name>
<feature type="active site" evidence="4">
    <location>
        <position position="148"/>
    </location>
</feature>
<dbReference type="PIRSF" id="PIRSF005285">
    <property type="entry name" value="tRNA_splic_archaea"/>
    <property type="match status" value="1"/>
</dbReference>
<dbReference type="Proteomes" id="UP000076969">
    <property type="component" value="Chromosome"/>
</dbReference>
<evidence type="ECO:0000259" key="6">
    <source>
        <dbReference type="Pfam" id="PF02778"/>
    </source>
</evidence>
<dbReference type="GO" id="GO:0006388">
    <property type="term" value="P:tRNA splicing, via endonucleolytic cleavage and ligation"/>
    <property type="evidence" value="ECO:0007669"/>
    <property type="project" value="UniProtKB-UniRule"/>
</dbReference>
<comment type="subunit">
    <text evidence="4">Homotetramer; although the tetramer contains four active sites, only two participate in the cleavage. Therefore, it should be considered as a dimer of dimers.</text>
</comment>
<dbReference type="GO" id="GO:0000213">
    <property type="term" value="F:tRNA-intron lyase activity"/>
    <property type="evidence" value="ECO:0007669"/>
    <property type="project" value="UniProtKB-UniRule"/>
</dbReference>
<dbReference type="InterPro" id="IPR036740">
    <property type="entry name" value="tRNA_intron_Endonuc_N_sf"/>
</dbReference>
<dbReference type="SUPFAM" id="SSF53032">
    <property type="entry name" value="tRNA-intron endonuclease catalytic domain-like"/>
    <property type="match status" value="1"/>
</dbReference>
<dbReference type="EMBL" id="CP015520">
    <property type="protein sequence ID" value="ANF22211.1"/>
    <property type="molecule type" value="Genomic_DNA"/>
</dbReference>
<feature type="active site" evidence="4">
    <location>
        <position position="110"/>
    </location>
</feature>
<dbReference type="PANTHER" id="PTHR21227:SF0">
    <property type="entry name" value="TRNA-SPLICING ENDONUCLEASE SUBUNIT SEN2"/>
    <property type="match status" value="1"/>
</dbReference>
<organism evidence="7 8">
    <name type="scientific">Thermococcus piezophilus</name>
    <dbReference type="NCBI Taxonomy" id="1712654"/>
    <lineage>
        <taxon>Archaea</taxon>
        <taxon>Methanobacteriati</taxon>
        <taxon>Methanobacteriota</taxon>
        <taxon>Thermococci</taxon>
        <taxon>Thermococcales</taxon>
        <taxon>Thermococcaceae</taxon>
        <taxon>Thermococcus</taxon>
    </lineage>
</organism>
<dbReference type="InterPro" id="IPR036167">
    <property type="entry name" value="tRNA_intron_Endo_cat-like_sf"/>
</dbReference>
<feature type="domain" description="tRNA intron endonuclease catalytic" evidence="5">
    <location>
        <begin position="80"/>
        <end position="163"/>
    </location>
</feature>
<proteinExistence type="inferred from homology"/>
<dbReference type="STRING" id="1712654.A7C91_02700"/>
<keyword evidence="1 4" id="KW-0819">tRNA processing</keyword>
<dbReference type="InterPro" id="IPR011856">
    <property type="entry name" value="tRNA_endonuc-like_dom_sf"/>
</dbReference>
<accession>A0A172WFM8</accession>
<dbReference type="InterPro" id="IPR016442">
    <property type="entry name" value="tRNA_splic_arch_short"/>
</dbReference>
<dbReference type="Pfam" id="PF02778">
    <property type="entry name" value="tRNA_int_endo_N"/>
    <property type="match status" value="1"/>
</dbReference>
<dbReference type="GO" id="GO:0003676">
    <property type="term" value="F:nucleic acid binding"/>
    <property type="evidence" value="ECO:0007669"/>
    <property type="project" value="InterPro"/>
</dbReference>
<dbReference type="Gene3D" id="3.40.1170.20">
    <property type="entry name" value="tRNA intron endonuclease, N-terminal domain"/>
    <property type="match status" value="1"/>
</dbReference>
<feature type="active site" evidence="4">
    <location>
        <position position="117"/>
    </location>
</feature>
<dbReference type="GeneID" id="28495068"/>
<dbReference type="OrthoDB" id="46045at2157"/>
<keyword evidence="2 4" id="KW-0456">Lyase</keyword>
<evidence type="ECO:0000256" key="1">
    <source>
        <dbReference type="ARBA" id="ARBA00022694"/>
    </source>
</evidence>
<comment type="catalytic activity">
    <reaction evidence="4">
        <text>pretRNA = a 3'-half-tRNA molecule with a 5'-OH end + a 5'-half-tRNA molecule with a 2',3'-cyclic phosphate end + an intron with a 2',3'-cyclic phosphate and a 5'-hydroxyl terminus.</text>
        <dbReference type="EC" id="4.6.1.16"/>
    </reaction>
</comment>
<evidence type="ECO:0000256" key="4">
    <source>
        <dbReference type="HAMAP-Rule" id="MF_01833"/>
    </source>
</evidence>
<gene>
    <name evidence="4" type="primary">endA</name>
    <name evidence="7" type="ORF">A7C91_02700</name>
</gene>
<dbReference type="KEGG" id="tpie:A7C91_02700"/>
<dbReference type="EC" id="4.6.1.16" evidence="4"/>
<feature type="domain" description="tRNA intron endonuclease N-terminal" evidence="6">
    <location>
        <begin position="6"/>
        <end position="70"/>
    </location>
</feature>
<reference evidence="8" key="1">
    <citation type="journal article" date="2016" name="Syst. Appl. Microbiol.">
        <title>Thermococcus piezophilus sp. nov., a novel hyperthermophilic and piezophilic archaeon with a broad pressure range for growth, isolated from a deepest hydrothermal vent at the Mid-Cayman Rise.</title>
        <authorList>
            <person name="Dalmasso C."/>
            <person name="Oger P."/>
            <person name="Selva G."/>
            <person name="Courtine D."/>
            <person name="L'Haridon S."/>
            <person name="Garlaschelli A."/>
            <person name="Roussel E."/>
            <person name="Miyazaki J."/>
            <person name="Reveillaud J."/>
            <person name="Jebbar M."/>
            <person name="Takai K."/>
            <person name="Maignien L."/>
            <person name="Alain K."/>
        </authorList>
    </citation>
    <scope>NUCLEOTIDE SEQUENCE [LARGE SCALE GENOMIC DNA]</scope>
    <source>
        <strain evidence="8">CDGS</strain>
    </source>
</reference>
<dbReference type="PANTHER" id="PTHR21227">
    <property type="entry name" value="TRNA-SPLICING ENDONUCLEASE SUBUNIT SEN2"/>
    <property type="match status" value="1"/>
</dbReference>
<dbReference type="AlphaFoldDB" id="A0A172WFM8"/>
<dbReference type="SUPFAM" id="SSF55267">
    <property type="entry name" value="tRNA-intron endonuclease N-terminal domain-like"/>
    <property type="match status" value="1"/>
</dbReference>
<protein>
    <recommendedName>
        <fullName evidence="4">tRNA-splicing endonuclease</fullName>
        <ecNumber evidence="4">4.6.1.16</ecNumber>
    </recommendedName>
    <alternativeName>
        <fullName evidence="4">tRNA-intron endonuclease</fullName>
    </alternativeName>
</protein>
<dbReference type="Pfam" id="PF01974">
    <property type="entry name" value="tRNA_int_endo"/>
    <property type="match status" value="1"/>
</dbReference>
<dbReference type="Gene3D" id="3.40.1350.10">
    <property type="match status" value="1"/>
</dbReference>
<comment type="function">
    <text evidence="3 4">Endonuclease that removes tRNA introns. Cleaves pre-tRNA at the 5'- and 3'-splice sites to release the intron. The products are an intron and two tRNA half-molecules bearing 2',3' cyclic phosphate and 5'-OH termini. Recognizes a pseudosymmetric substrate in which 2 bulged loops of 3 bases are separated by a stem of 4 bp.</text>
</comment>
<evidence type="ECO:0000313" key="7">
    <source>
        <dbReference type="EMBL" id="ANF22211.1"/>
    </source>
</evidence>
<evidence type="ECO:0000259" key="5">
    <source>
        <dbReference type="Pfam" id="PF01974"/>
    </source>
</evidence>
<dbReference type="CDD" id="cd22363">
    <property type="entry name" value="tRNA-intron_lyase_C"/>
    <property type="match status" value="1"/>
</dbReference>
<keyword evidence="8" id="KW-1185">Reference proteome</keyword>
<dbReference type="InterPro" id="IPR006678">
    <property type="entry name" value="tRNA_intron_Endonuc_N"/>
</dbReference>
<evidence type="ECO:0000313" key="8">
    <source>
        <dbReference type="Proteomes" id="UP000076969"/>
    </source>
</evidence>